<feature type="compositionally biased region" description="Polar residues" evidence="7">
    <location>
        <begin position="421"/>
        <end position="430"/>
    </location>
</feature>
<dbReference type="InterPro" id="IPR035979">
    <property type="entry name" value="RBD_domain_sf"/>
</dbReference>
<feature type="region of interest" description="Disordered" evidence="7">
    <location>
        <begin position="368"/>
        <end position="431"/>
    </location>
</feature>
<dbReference type="SUPFAM" id="SSF54928">
    <property type="entry name" value="RNA-binding domain, RBD"/>
    <property type="match status" value="2"/>
</dbReference>
<dbReference type="OMA" id="EAWAYIQ"/>
<dbReference type="InterPro" id="IPR010912">
    <property type="entry name" value="SPOC_met"/>
</dbReference>
<keyword evidence="3" id="KW-0597">Phosphoprotein</keyword>
<reference evidence="11" key="1">
    <citation type="submission" date="2022-11" db="UniProtKB">
        <authorList>
            <consortium name="WormBaseParasite"/>
        </authorList>
    </citation>
    <scope>IDENTIFICATION</scope>
</reference>
<keyword evidence="10" id="KW-1185">Reference proteome</keyword>
<evidence type="ECO:0000256" key="7">
    <source>
        <dbReference type="SAM" id="MobiDB-lite"/>
    </source>
</evidence>
<dbReference type="WBParaSite" id="nRc.2.0.1.t47060-RA">
    <property type="protein sequence ID" value="nRc.2.0.1.t47060-RA"/>
    <property type="gene ID" value="nRc.2.0.1.g47060"/>
</dbReference>
<dbReference type="PROSITE" id="PS50917">
    <property type="entry name" value="SPOC"/>
    <property type="match status" value="1"/>
</dbReference>
<evidence type="ECO:0000256" key="5">
    <source>
        <dbReference type="ARBA" id="ARBA00023242"/>
    </source>
</evidence>
<dbReference type="GO" id="GO:0003723">
    <property type="term" value="F:RNA binding"/>
    <property type="evidence" value="ECO:0007669"/>
    <property type="project" value="UniProtKB-UniRule"/>
</dbReference>
<accession>A0A915L7H2</accession>
<name>A0A915L7H2_ROMCU</name>
<evidence type="ECO:0000256" key="3">
    <source>
        <dbReference type="ARBA" id="ARBA00022553"/>
    </source>
</evidence>
<dbReference type="Proteomes" id="UP000887565">
    <property type="component" value="Unplaced"/>
</dbReference>
<dbReference type="Gene3D" id="2.40.290.10">
    <property type="match status" value="1"/>
</dbReference>
<evidence type="ECO:0000259" key="8">
    <source>
        <dbReference type="PROSITE" id="PS50102"/>
    </source>
</evidence>
<dbReference type="InterPro" id="IPR016194">
    <property type="entry name" value="SPOC-like_C_dom_sf"/>
</dbReference>
<proteinExistence type="inferred from homology"/>
<dbReference type="AlphaFoldDB" id="A0A915L7H2"/>
<comment type="similarity">
    <text evidence="2">Belongs to the RRM Spen family.</text>
</comment>
<feature type="domain" description="RRM" evidence="8">
    <location>
        <begin position="286"/>
        <end position="362"/>
    </location>
</feature>
<evidence type="ECO:0000259" key="9">
    <source>
        <dbReference type="PROSITE" id="PS50917"/>
    </source>
</evidence>
<feature type="compositionally biased region" description="Polar residues" evidence="7">
    <location>
        <begin position="170"/>
        <end position="182"/>
    </location>
</feature>
<evidence type="ECO:0000313" key="11">
    <source>
        <dbReference type="WBParaSite" id="nRc.2.0.1.t47060-RA"/>
    </source>
</evidence>
<sequence>MSSDGGSPNLGSVLNSAYYRERFGSRSPEEYKSLRITNIDPKIEERDLDDVMKRIFSRYGDMHCKVVRPSDVYERIAYVNYEYPEDARDARNKAGPRIMRLLGRKVRVDPANVVRDQMGKVLRRNPPPPGAFDPYRRSASPAYNAAPQDNRNTRRSDNYESRARSPNRGPANNRNDISQHLGGQQHPRPTWEYREGNDAEDSFANRTLFVGNLEIDITINELRRCFERFGTVEEIDIKTPQDAVTAYAFVRFSDILSAREARKHCSGEYLRDNRCKIGWGKPIVTRRLWVGGLGPDASMAWLEKEFDRYGAIEKIDFVRGDNHAYVLYANQEASIEAWKKLRGLRMRNGVLENLIQVDFADASISPVDRYKRDGSSQRRRRSPSSSPPPKRRHSGDYSPASDRSRRSSEGSSRRRDKNGSNRRSAPSRQTGLAAAAEFAADSFEELSETRTPVWTGALILKKGAYFMNLYKMAGDEDLIDAYLRNDRGASVELNIQQRLKLDQPRSGEILRVSAAAMRHSAYLLAVPNVNAPKMSNLNTKPLKLLVQYFVEKNAAGVVNTCLSSSLSDDPSKAKLPANGVLYAFPHCTLSDDFVATLCPQLTVWQRCKDDCLLLVVQKGSPTAAPAGQAAQT</sequence>
<keyword evidence="5" id="KW-0539">Nucleus</keyword>
<evidence type="ECO:0000256" key="6">
    <source>
        <dbReference type="PROSITE-ProRule" id="PRU00176"/>
    </source>
</evidence>
<dbReference type="PROSITE" id="PS50102">
    <property type="entry name" value="RRM"/>
    <property type="match status" value="3"/>
</dbReference>
<dbReference type="Pfam" id="PF00076">
    <property type="entry name" value="RRM_1"/>
    <property type="match status" value="3"/>
</dbReference>
<feature type="compositionally biased region" description="Basic and acidic residues" evidence="7">
    <location>
        <begin position="151"/>
        <end position="163"/>
    </location>
</feature>
<feature type="domain" description="SPOC" evidence="9">
    <location>
        <begin position="443"/>
        <end position="619"/>
    </location>
</feature>
<dbReference type="InterPro" id="IPR012921">
    <property type="entry name" value="SPOC_C"/>
</dbReference>
<dbReference type="CDD" id="cd21544">
    <property type="entry name" value="SPOC_RBM15-like"/>
    <property type="match status" value="1"/>
</dbReference>
<evidence type="ECO:0000313" key="10">
    <source>
        <dbReference type="Proteomes" id="UP000887565"/>
    </source>
</evidence>
<protein>
    <submittedName>
        <fullName evidence="11">Uncharacterized protein</fullName>
    </submittedName>
</protein>
<organism evidence="10 11">
    <name type="scientific">Romanomermis culicivorax</name>
    <name type="common">Nematode worm</name>
    <dbReference type="NCBI Taxonomy" id="13658"/>
    <lineage>
        <taxon>Eukaryota</taxon>
        <taxon>Metazoa</taxon>
        <taxon>Ecdysozoa</taxon>
        <taxon>Nematoda</taxon>
        <taxon>Enoplea</taxon>
        <taxon>Dorylaimia</taxon>
        <taxon>Mermithida</taxon>
        <taxon>Mermithoidea</taxon>
        <taxon>Mermithidae</taxon>
        <taxon>Romanomermis</taxon>
    </lineage>
</organism>
<feature type="domain" description="RRM" evidence="8">
    <location>
        <begin position="32"/>
        <end position="113"/>
    </location>
</feature>
<feature type="domain" description="RRM" evidence="8">
    <location>
        <begin position="206"/>
        <end position="282"/>
    </location>
</feature>
<dbReference type="GO" id="GO:0005634">
    <property type="term" value="C:nucleus"/>
    <property type="evidence" value="ECO:0007669"/>
    <property type="project" value="UniProtKB-SubCell"/>
</dbReference>
<dbReference type="InterPro" id="IPR000504">
    <property type="entry name" value="RRM_dom"/>
</dbReference>
<evidence type="ECO:0000256" key="2">
    <source>
        <dbReference type="ARBA" id="ARBA00005387"/>
    </source>
</evidence>
<feature type="region of interest" description="Disordered" evidence="7">
    <location>
        <begin position="117"/>
        <end position="195"/>
    </location>
</feature>
<dbReference type="Gene3D" id="3.30.70.330">
    <property type="match status" value="3"/>
</dbReference>
<dbReference type="InterPro" id="IPR012677">
    <property type="entry name" value="Nucleotide-bd_a/b_plait_sf"/>
</dbReference>
<dbReference type="PANTHER" id="PTHR23189">
    <property type="entry name" value="RNA RECOGNITION MOTIF-CONTAINING"/>
    <property type="match status" value="1"/>
</dbReference>
<dbReference type="Pfam" id="PF07744">
    <property type="entry name" value="SPOC"/>
    <property type="match status" value="1"/>
</dbReference>
<dbReference type="SMART" id="SM00360">
    <property type="entry name" value="RRM"/>
    <property type="match status" value="3"/>
</dbReference>
<evidence type="ECO:0000256" key="1">
    <source>
        <dbReference type="ARBA" id="ARBA00004123"/>
    </source>
</evidence>
<evidence type="ECO:0000256" key="4">
    <source>
        <dbReference type="ARBA" id="ARBA00022884"/>
    </source>
</evidence>
<dbReference type="SUPFAM" id="SSF100939">
    <property type="entry name" value="SPOC domain-like"/>
    <property type="match status" value="1"/>
</dbReference>
<feature type="compositionally biased region" description="Basic and acidic residues" evidence="7">
    <location>
        <begin position="402"/>
        <end position="419"/>
    </location>
</feature>
<comment type="subcellular location">
    <subcellularLocation>
        <location evidence="1">Nucleus</location>
    </subcellularLocation>
</comment>
<keyword evidence="4 6" id="KW-0694">RNA-binding</keyword>